<reference evidence="1" key="1">
    <citation type="journal article" date="2020" name="New Phytol.">
        <title>Comparative genomics reveals dynamic genome evolution in host specialist ectomycorrhizal fungi.</title>
        <authorList>
            <person name="Lofgren L.A."/>
            <person name="Nguyen N.H."/>
            <person name="Vilgalys R."/>
            <person name="Ruytinx J."/>
            <person name="Liao H.L."/>
            <person name="Branco S."/>
            <person name="Kuo A."/>
            <person name="LaButti K."/>
            <person name="Lipzen A."/>
            <person name="Andreopoulos W."/>
            <person name="Pangilinan J."/>
            <person name="Riley R."/>
            <person name="Hundley H."/>
            <person name="Na H."/>
            <person name="Barry K."/>
            <person name="Grigoriev I.V."/>
            <person name="Stajich J.E."/>
            <person name="Kennedy P.G."/>
        </authorList>
    </citation>
    <scope>NUCLEOTIDE SEQUENCE</scope>
    <source>
        <strain evidence="1">FC203</strain>
    </source>
</reference>
<evidence type="ECO:0000313" key="2">
    <source>
        <dbReference type="Proteomes" id="UP001195769"/>
    </source>
</evidence>
<feature type="non-terminal residue" evidence="1">
    <location>
        <position position="200"/>
    </location>
</feature>
<dbReference type="AlphaFoldDB" id="A0AAD4HQS7"/>
<sequence length="200" mass="22681">MLKRKLFNVANLGSWAKSLGHSGNKENEVPMTINVSESPPSSPKKKKTRVAVTAVLDPPPFVLPIIQPSPSPLYESELEHARINTVTGFYKPSPTVEEAHLAFNDIKRILRPPKKTAGYQDPKLDSVFRRRLEGMKQFLLGKRSPPVSYSGDERLEEMRSSENSKGRARMKENIFLRRKENDVSDEGTMKDANGLFFFFF</sequence>
<dbReference type="GeneID" id="64654589"/>
<dbReference type="RefSeq" id="XP_041232235.1">
    <property type="nucleotide sequence ID" value="XM_041360291.1"/>
</dbReference>
<dbReference type="Proteomes" id="UP001195769">
    <property type="component" value="Unassembled WGS sequence"/>
</dbReference>
<keyword evidence="2" id="KW-1185">Reference proteome</keyword>
<organism evidence="1 2">
    <name type="scientific">Suillus fuscotomentosus</name>
    <dbReference type="NCBI Taxonomy" id="1912939"/>
    <lineage>
        <taxon>Eukaryota</taxon>
        <taxon>Fungi</taxon>
        <taxon>Dikarya</taxon>
        <taxon>Basidiomycota</taxon>
        <taxon>Agaricomycotina</taxon>
        <taxon>Agaricomycetes</taxon>
        <taxon>Agaricomycetidae</taxon>
        <taxon>Boletales</taxon>
        <taxon>Suillineae</taxon>
        <taxon>Suillaceae</taxon>
        <taxon>Suillus</taxon>
    </lineage>
</organism>
<protein>
    <submittedName>
        <fullName evidence="1">Uncharacterized protein</fullName>
    </submittedName>
</protein>
<evidence type="ECO:0000313" key="1">
    <source>
        <dbReference type="EMBL" id="KAG1906660.1"/>
    </source>
</evidence>
<proteinExistence type="predicted"/>
<accession>A0AAD4HQS7</accession>
<name>A0AAD4HQS7_9AGAM</name>
<gene>
    <name evidence="1" type="ORF">F5891DRAFT_1003273</name>
</gene>
<dbReference type="EMBL" id="JABBWK010000004">
    <property type="protein sequence ID" value="KAG1906660.1"/>
    <property type="molecule type" value="Genomic_DNA"/>
</dbReference>
<comment type="caution">
    <text evidence="1">The sequence shown here is derived from an EMBL/GenBank/DDBJ whole genome shotgun (WGS) entry which is preliminary data.</text>
</comment>